<dbReference type="AlphaFoldDB" id="A0A7C9MAT2"/>
<dbReference type="SUPFAM" id="SSF46955">
    <property type="entry name" value="Putative DNA-binding domain"/>
    <property type="match status" value="1"/>
</dbReference>
<dbReference type="RefSeq" id="WP_157460663.1">
    <property type="nucleotide sequence ID" value="NZ_WQLB01000031.1"/>
</dbReference>
<organism evidence="1 2">
    <name type="scientific">Deinococcus arboris</name>
    <dbReference type="NCBI Taxonomy" id="2682977"/>
    <lineage>
        <taxon>Bacteria</taxon>
        <taxon>Thermotogati</taxon>
        <taxon>Deinococcota</taxon>
        <taxon>Deinococci</taxon>
        <taxon>Deinococcales</taxon>
        <taxon>Deinococcaceae</taxon>
        <taxon>Deinococcus</taxon>
    </lineage>
</organism>
<gene>
    <name evidence="1" type="ORF">GO986_17850</name>
</gene>
<reference evidence="1 2" key="1">
    <citation type="submission" date="2019-12" db="EMBL/GenBank/DDBJ databases">
        <title>Deinococcus sp. HMF7620 Genome sequencing and assembly.</title>
        <authorList>
            <person name="Kang H."/>
            <person name="Kim H."/>
            <person name="Joh K."/>
        </authorList>
    </citation>
    <scope>NUCLEOTIDE SEQUENCE [LARGE SCALE GENOMIC DNA]</scope>
    <source>
        <strain evidence="1 2">HMF7620</strain>
    </source>
</reference>
<accession>A0A7C9MAT2</accession>
<evidence type="ECO:0000313" key="2">
    <source>
        <dbReference type="Proteomes" id="UP000483286"/>
    </source>
</evidence>
<sequence length="214" mass="23845">MSRPHPIPRVTLCEIAAEFSLTPSAVHKKAESLGLVLRPQVVLNRRHQTVSAEDAERLRASYAAFGDTTGWLTGQEAARLLGCCWEVFLRRRKRGEYAIERRRVPGSLGAAWRYHPGQVAAYAAGRPVALERAPAGTLSTPQLTARLGVSENALHNWRKDGLKAGQTKRGYWYWRESDVLAYLTGPLRGLKNPVHQETRYQALARLKAPEQVAA</sequence>
<comment type="caution">
    <text evidence="1">The sequence shown here is derived from an EMBL/GenBank/DDBJ whole genome shotgun (WGS) entry which is preliminary data.</text>
</comment>
<name>A0A7C9MAT2_9DEIO</name>
<protein>
    <recommendedName>
        <fullName evidence="3">Helix-turn-helix domain-containing protein</fullName>
    </recommendedName>
</protein>
<evidence type="ECO:0008006" key="3">
    <source>
        <dbReference type="Google" id="ProtNLM"/>
    </source>
</evidence>
<dbReference type="EMBL" id="WQLB01000031">
    <property type="protein sequence ID" value="MVN88603.1"/>
    <property type="molecule type" value="Genomic_DNA"/>
</dbReference>
<dbReference type="InterPro" id="IPR009061">
    <property type="entry name" value="DNA-bd_dom_put_sf"/>
</dbReference>
<dbReference type="Proteomes" id="UP000483286">
    <property type="component" value="Unassembled WGS sequence"/>
</dbReference>
<proteinExistence type="predicted"/>
<evidence type="ECO:0000313" key="1">
    <source>
        <dbReference type="EMBL" id="MVN88603.1"/>
    </source>
</evidence>
<keyword evidence="2" id="KW-1185">Reference proteome</keyword>